<dbReference type="Proteomes" id="UP000299102">
    <property type="component" value="Unassembled WGS sequence"/>
</dbReference>
<sequence length="97" mass="10475">MPAAAVARAARAQVVRGGRASAISIIRINQLLCQSSPANSRSRAHERRATLTFEKSSRCKFARLAASRVSARRGVVSRLRVNYTKPSLCSTDCGTTN</sequence>
<evidence type="ECO:0000313" key="1">
    <source>
        <dbReference type="EMBL" id="GBP36652.1"/>
    </source>
</evidence>
<keyword evidence="2" id="KW-1185">Reference proteome</keyword>
<accession>A0A4C1VEG6</accession>
<reference evidence="1 2" key="1">
    <citation type="journal article" date="2019" name="Commun. Biol.">
        <title>The bagworm genome reveals a unique fibroin gene that provides high tensile strength.</title>
        <authorList>
            <person name="Kono N."/>
            <person name="Nakamura H."/>
            <person name="Ohtoshi R."/>
            <person name="Tomita M."/>
            <person name="Numata K."/>
            <person name="Arakawa K."/>
        </authorList>
    </citation>
    <scope>NUCLEOTIDE SEQUENCE [LARGE SCALE GENOMIC DNA]</scope>
</reference>
<evidence type="ECO:0000313" key="2">
    <source>
        <dbReference type="Proteomes" id="UP000299102"/>
    </source>
</evidence>
<proteinExistence type="predicted"/>
<dbReference type="EMBL" id="BGZK01000321">
    <property type="protein sequence ID" value="GBP36652.1"/>
    <property type="molecule type" value="Genomic_DNA"/>
</dbReference>
<name>A0A4C1VEG6_EUMVA</name>
<comment type="caution">
    <text evidence="1">The sequence shown here is derived from an EMBL/GenBank/DDBJ whole genome shotgun (WGS) entry which is preliminary data.</text>
</comment>
<protein>
    <submittedName>
        <fullName evidence="1">Uncharacterized protein</fullName>
    </submittedName>
</protein>
<gene>
    <name evidence="1" type="ORF">EVAR_35236_1</name>
</gene>
<organism evidence="1 2">
    <name type="scientific">Eumeta variegata</name>
    <name type="common">Bagworm moth</name>
    <name type="synonym">Eumeta japonica</name>
    <dbReference type="NCBI Taxonomy" id="151549"/>
    <lineage>
        <taxon>Eukaryota</taxon>
        <taxon>Metazoa</taxon>
        <taxon>Ecdysozoa</taxon>
        <taxon>Arthropoda</taxon>
        <taxon>Hexapoda</taxon>
        <taxon>Insecta</taxon>
        <taxon>Pterygota</taxon>
        <taxon>Neoptera</taxon>
        <taxon>Endopterygota</taxon>
        <taxon>Lepidoptera</taxon>
        <taxon>Glossata</taxon>
        <taxon>Ditrysia</taxon>
        <taxon>Tineoidea</taxon>
        <taxon>Psychidae</taxon>
        <taxon>Oiketicinae</taxon>
        <taxon>Eumeta</taxon>
    </lineage>
</organism>
<dbReference type="AlphaFoldDB" id="A0A4C1VEG6"/>